<sequence>MYLQENFIKFTRGHVRQQNFIGSCPYYFKTTTDTDSLPLLEPTKESLWRKNLRKFKRSLAIFNCFVLWAQLIHEIKSKSMVTAGTKLANYMFILTASTITLQKWTTLKHAGNTIELFNLIIRFEDNYLMRVKACMLSKSYKLLIQICVLGLRFGSPFIVVGYVLERWMIPCNASTFGYLLLPECEEGFDETENDWSLQSKLVLLSIVLTTLWMNIDSFGCWALQLEEFTFVQSICFWNYVKVFMIKINSDKNSSIDNYLVYRQLQIMNKYYNIIQQNVLLTSTLVLVTNGFVVCTYVMLSNGTNVTVLQIFMFLNGGLNCFLVILIQIGAMAKLCGESSRVILDLKKSVGQREMSGRKRKWIKSYLKSLTPLRVALGSTNFIDELTPINLLDFCVEQIVSLLLL</sequence>
<dbReference type="EMBL" id="CAXLJM020000075">
    <property type="protein sequence ID" value="CAL8128997.1"/>
    <property type="molecule type" value="Genomic_DNA"/>
</dbReference>
<feature type="transmembrane region" description="Helical" evidence="1">
    <location>
        <begin position="310"/>
        <end position="330"/>
    </location>
</feature>
<reference evidence="2 3" key="1">
    <citation type="submission" date="2024-08" db="EMBL/GenBank/DDBJ databases">
        <authorList>
            <person name="Cucini C."/>
            <person name="Frati F."/>
        </authorList>
    </citation>
    <scope>NUCLEOTIDE SEQUENCE [LARGE SCALE GENOMIC DNA]</scope>
</reference>
<keyword evidence="3" id="KW-1185">Reference proteome</keyword>
<keyword evidence="1" id="KW-0472">Membrane</keyword>
<dbReference type="Proteomes" id="UP001642540">
    <property type="component" value="Unassembled WGS sequence"/>
</dbReference>
<evidence type="ECO:0000313" key="3">
    <source>
        <dbReference type="Proteomes" id="UP001642540"/>
    </source>
</evidence>
<gene>
    <name evidence="2" type="ORF">ODALV1_LOCUS22756</name>
</gene>
<evidence type="ECO:0000256" key="1">
    <source>
        <dbReference type="SAM" id="Phobius"/>
    </source>
</evidence>
<feature type="transmembrane region" description="Helical" evidence="1">
    <location>
        <begin position="277"/>
        <end position="298"/>
    </location>
</feature>
<name>A0ABP1RIZ5_9HEXA</name>
<evidence type="ECO:0008006" key="4">
    <source>
        <dbReference type="Google" id="ProtNLM"/>
    </source>
</evidence>
<feature type="transmembrane region" description="Helical" evidence="1">
    <location>
        <begin position="142"/>
        <end position="164"/>
    </location>
</feature>
<protein>
    <recommendedName>
        <fullName evidence="4">Gustatory receptor</fullName>
    </recommendedName>
</protein>
<proteinExistence type="predicted"/>
<keyword evidence="1" id="KW-0812">Transmembrane</keyword>
<evidence type="ECO:0000313" key="2">
    <source>
        <dbReference type="EMBL" id="CAL8128997.1"/>
    </source>
</evidence>
<comment type="caution">
    <text evidence="2">The sequence shown here is derived from an EMBL/GenBank/DDBJ whole genome shotgun (WGS) entry which is preliminary data.</text>
</comment>
<organism evidence="2 3">
    <name type="scientific">Orchesella dallaii</name>
    <dbReference type="NCBI Taxonomy" id="48710"/>
    <lineage>
        <taxon>Eukaryota</taxon>
        <taxon>Metazoa</taxon>
        <taxon>Ecdysozoa</taxon>
        <taxon>Arthropoda</taxon>
        <taxon>Hexapoda</taxon>
        <taxon>Collembola</taxon>
        <taxon>Entomobryomorpha</taxon>
        <taxon>Entomobryoidea</taxon>
        <taxon>Orchesellidae</taxon>
        <taxon>Orchesellinae</taxon>
        <taxon>Orchesella</taxon>
    </lineage>
</organism>
<keyword evidence="1" id="KW-1133">Transmembrane helix</keyword>
<accession>A0ABP1RIZ5</accession>